<feature type="region of interest" description="Disordered" evidence="5">
    <location>
        <begin position="70"/>
        <end position="90"/>
    </location>
</feature>
<evidence type="ECO:0000256" key="3">
    <source>
        <dbReference type="ARBA" id="ARBA00023004"/>
    </source>
</evidence>
<dbReference type="InterPro" id="IPR018967">
    <property type="entry name" value="FeS-contain_CDGSH-typ"/>
</dbReference>
<evidence type="ECO:0000259" key="6">
    <source>
        <dbReference type="SMART" id="SM00704"/>
    </source>
</evidence>
<evidence type="ECO:0000256" key="5">
    <source>
        <dbReference type="SAM" id="MobiDB-lite"/>
    </source>
</evidence>
<name>A0ABY5HMZ2_9GAMM</name>
<dbReference type="PANTHER" id="PTHR46491">
    <property type="entry name" value="CDGSH IRON SULFUR DOMAIN PROTEIN HOMOLOG"/>
    <property type="match status" value="1"/>
</dbReference>
<evidence type="ECO:0000256" key="1">
    <source>
        <dbReference type="ARBA" id="ARBA00022714"/>
    </source>
</evidence>
<dbReference type="EMBL" id="CP073347">
    <property type="protein sequence ID" value="UTW13479.1"/>
    <property type="molecule type" value="Genomic_DNA"/>
</dbReference>
<evidence type="ECO:0000313" key="7">
    <source>
        <dbReference type="EMBL" id="UTW13479.1"/>
    </source>
</evidence>
<feature type="domain" description="Iron-binding zinc finger CDGSH type" evidence="6">
    <location>
        <begin position="11"/>
        <end position="48"/>
    </location>
</feature>
<evidence type="ECO:0000256" key="2">
    <source>
        <dbReference type="ARBA" id="ARBA00022723"/>
    </source>
</evidence>
<proteinExistence type="predicted"/>
<keyword evidence="3" id="KW-0408">Iron</keyword>
<organism evidence="7 8">
    <name type="scientific">Marinobacterium rhizophilum</name>
    <dbReference type="NCBI Taxonomy" id="420402"/>
    <lineage>
        <taxon>Bacteria</taxon>
        <taxon>Pseudomonadati</taxon>
        <taxon>Pseudomonadota</taxon>
        <taxon>Gammaproteobacteria</taxon>
        <taxon>Oceanospirillales</taxon>
        <taxon>Oceanospirillaceae</taxon>
        <taxon>Marinobacterium</taxon>
    </lineage>
</organism>
<reference evidence="7" key="1">
    <citation type="submission" date="2021-04" db="EMBL/GenBank/DDBJ databases">
        <title>Oceanospirillales bacteria with DddD are important DMSP degraders in coastal seawater.</title>
        <authorList>
            <person name="Liu J."/>
        </authorList>
    </citation>
    <scope>NUCLEOTIDE SEQUENCE</scope>
    <source>
        <strain evidence="7">D13-1</strain>
    </source>
</reference>
<sequence length="90" mass="9538">MSHSPIHRAGNAPVKVELTEGETYTWCACGRSDNQPWCDGSHQGTGIDPVVFVAERSGSVWLCLCKATGTPPLCDSSHKKPVAKPDSGSV</sequence>
<keyword evidence="4" id="KW-0411">Iron-sulfur</keyword>
<feature type="domain" description="Iron-binding zinc finger CDGSH type" evidence="6">
    <location>
        <begin position="49"/>
        <end position="84"/>
    </location>
</feature>
<gene>
    <name evidence="7" type="ORF">KDW95_07495</name>
</gene>
<accession>A0ABY5HMZ2</accession>
<dbReference type="Gene3D" id="3.40.5.90">
    <property type="entry name" value="CDGSH iron-sulfur domain, mitoNEET-type"/>
    <property type="match status" value="2"/>
</dbReference>
<evidence type="ECO:0000313" key="8">
    <source>
        <dbReference type="Proteomes" id="UP001058461"/>
    </source>
</evidence>
<evidence type="ECO:0000256" key="4">
    <source>
        <dbReference type="ARBA" id="ARBA00023014"/>
    </source>
</evidence>
<dbReference type="Proteomes" id="UP001058461">
    <property type="component" value="Chromosome"/>
</dbReference>
<dbReference type="PANTHER" id="PTHR46491:SF3">
    <property type="entry name" value="CDGSH IRON-SULFUR DOMAIN-CONTAINING PROTEIN 3, MITOCHONDRIAL"/>
    <property type="match status" value="1"/>
</dbReference>
<dbReference type="InterPro" id="IPR042216">
    <property type="entry name" value="MitoNEET_CISD"/>
</dbReference>
<dbReference type="SMART" id="SM00704">
    <property type="entry name" value="ZnF_CDGSH"/>
    <property type="match status" value="2"/>
</dbReference>
<dbReference type="InterPro" id="IPR052950">
    <property type="entry name" value="CISD"/>
</dbReference>
<protein>
    <submittedName>
        <fullName evidence="7">CDGSH iron-sulfur domain-containing protein</fullName>
    </submittedName>
</protein>
<dbReference type="RefSeq" id="WP_255855669.1">
    <property type="nucleotide sequence ID" value="NZ_CP073347.1"/>
</dbReference>
<dbReference type="Pfam" id="PF09360">
    <property type="entry name" value="zf-CDGSH"/>
    <property type="match status" value="1"/>
</dbReference>
<keyword evidence="8" id="KW-1185">Reference proteome</keyword>
<keyword evidence="2" id="KW-0479">Metal-binding</keyword>
<keyword evidence="1" id="KW-0001">2Fe-2S</keyword>